<keyword evidence="3" id="KW-0369">Histidine metabolism</keyword>
<evidence type="ECO:0000256" key="5">
    <source>
        <dbReference type="PIRSR" id="PIRSR036979-1"/>
    </source>
</evidence>
<dbReference type="STRING" id="1915309.AXG55_13470"/>
<feature type="binding site" evidence="5">
    <location>
        <position position="291"/>
    </location>
    <ligand>
        <name>Mn(2+)</name>
        <dbReference type="ChEBI" id="CHEBI:29035"/>
        <label>1</label>
    </ligand>
</feature>
<evidence type="ECO:0000256" key="3">
    <source>
        <dbReference type="ARBA" id="ARBA00022808"/>
    </source>
</evidence>
<evidence type="ECO:0000256" key="2">
    <source>
        <dbReference type="ARBA" id="ARBA00022801"/>
    </source>
</evidence>
<dbReference type="CDD" id="cd09988">
    <property type="entry name" value="Formimidoylglutamase"/>
    <property type="match status" value="1"/>
</dbReference>
<reference evidence="7 8" key="1">
    <citation type="submission" date="2016-10" db="EMBL/GenBank/DDBJ databases">
        <title>Silvanigrella aquatica sp. nov., isolated from a freshwater lake located in the Black Forest, Germany, description of Silvanigrellaceae fam. nov., Silvanigrellales ord. nov., reclassification of the order Bdellovibrionales in the class Oligoflexia, reclassification of the families Bacteriovoracaceae and Halobacteriovoraceae in the new order Bacteriovoracales ord. nov., and reclassification of the family Pseudobacteriovoracaceae in the order Oligoflexiales.</title>
        <authorList>
            <person name="Hahn M.W."/>
            <person name="Schmidt J."/>
            <person name="Koll U."/>
            <person name="Rohde M."/>
            <person name="Verbag S."/>
            <person name="Pitt A."/>
            <person name="Nakai R."/>
            <person name="Naganuma T."/>
            <person name="Lang E."/>
        </authorList>
    </citation>
    <scope>NUCLEOTIDE SEQUENCE [LARGE SCALE GENOMIC DNA]</scope>
    <source>
        <strain evidence="7 8">MWH-Nonnen-W8red</strain>
    </source>
</reference>
<dbReference type="PANTHER" id="PTHR11358">
    <property type="entry name" value="ARGINASE/AGMATINASE"/>
    <property type="match status" value="1"/>
</dbReference>
<keyword evidence="1 5" id="KW-0479">Metal-binding</keyword>
<dbReference type="Proteomes" id="UP000184731">
    <property type="component" value="Chromosome"/>
</dbReference>
<dbReference type="EMBL" id="CP017834">
    <property type="protein sequence ID" value="APJ04850.1"/>
    <property type="molecule type" value="Genomic_DNA"/>
</dbReference>
<protein>
    <recommendedName>
        <fullName evidence="9">Formimidoylglutamase</fullName>
    </recommendedName>
</protein>
<name>A0A1L4D3U2_9BACT</name>
<keyword evidence="4 5" id="KW-0464">Manganese</keyword>
<evidence type="ECO:0000256" key="1">
    <source>
        <dbReference type="ARBA" id="ARBA00022723"/>
    </source>
</evidence>
<dbReference type="Gene3D" id="3.40.800.10">
    <property type="entry name" value="Ureohydrolase domain"/>
    <property type="match status" value="1"/>
</dbReference>
<dbReference type="GO" id="GO:0046872">
    <property type="term" value="F:metal ion binding"/>
    <property type="evidence" value="ECO:0007669"/>
    <property type="project" value="UniProtKB-KW"/>
</dbReference>
<dbReference type="PIRSF" id="PIRSF036979">
    <property type="entry name" value="Arginase"/>
    <property type="match status" value="1"/>
</dbReference>
<comment type="cofactor">
    <cofactor evidence="5">
        <name>Mn(2+)</name>
        <dbReference type="ChEBI" id="CHEBI:29035"/>
    </cofactor>
    <text evidence="5">Binds 2 manganese ions per subunit.</text>
</comment>
<dbReference type="OrthoDB" id="5290471at2"/>
<feature type="binding site" evidence="5">
    <location>
        <position position="293"/>
    </location>
    <ligand>
        <name>Mn(2+)</name>
        <dbReference type="ChEBI" id="CHEBI:29035"/>
        <label>1</label>
    </ligand>
</feature>
<dbReference type="Pfam" id="PF00491">
    <property type="entry name" value="Arginase"/>
    <property type="match status" value="1"/>
</dbReference>
<comment type="similarity">
    <text evidence="6">Belongs to the arginase family.</text>
</comment>
<dbReference type="GO" id="GO:0008783">
    <property type="term" value="F:agmatinase activity"/>
    <property type="evidence" value="ECO:0007669"/>
    <property type="project" value="TreeGrafter"/>
</dbReference>
<dbReference type="GO" id="GO:0033389">
    <property type="term" value="P:putrescine biosynthetic process from arginine, via agmatine"/>
    <property type="evidence" value="ECO:0007669"/>
    <property type="project" value="TreeGrafter"/>
</dbReference>
<feature type="binding site" evidence="5">
    <location>
        <position position="185"/>
    </location>
    <ligand>
        <name>Mn(2+)</name>
        <dbReference type="ChEBI" id="CHEBI:29035"/>
        <label>1</label>
    </ligand>
</feature>
<gene>
    <name evidence="7" type="ORF">AXG55_13470</name>
</gene>
<evidence type="ECO:0000256" key="6">
    <source>
        <dbReference type="PROSITE-ProRule" id="PRU00742"/>
    </source>
</evidence>
<feature type="binding site" evidence="5">
    <location>
        <position position="181"/>
    </location>
    <ligand>
        <name>Mn(2+)</name>
        <dbReference type="ChEBI" id="CHEBI:29035"/>
        <label>1</label>
    </ligand>
</feature>
<dbReference type="PROSITE" id="PS51409">
    <property type="entry name" value="ARGINASE_2"/>
    <property type="match status" value="1"/>
</dbReference>
<proteinExistence type="inferred from homology"/>
<evidence type="ECO:0008006" key="9">
    <source>
        <dbReference type="Google" id="ProtNLM"/>
    </source>
</evidence>
<evidence type="ECO:0000256" key="4">
    <source>
        <dbReference type="ARBA" id="ARBA00023211"/>
    </source>
</evidence>
<keyword evidence="2" id="KW-0378">Hydrolase</keyword>
<dbReference type="InterPro" id="IPR006035">
    <property type="entry name" value="Ureohydrolase"/>
</dbReference>
<sequence>MPNTVLQYLEASKSTKVTKKETIGLKLHDISSLLKIGLNKAQFIKDKFIIIGVPDDRGVIENGGNPGARLGPDSFRQSFYKLYDTRIRKFNLSARKYFDENTVNDENSDMISQMFFDAGNIILADTIAETHERIAAVVEYFLKHEAKLIFVIGGGHDFSYGSYKGHVATRKNEVIPIINFDAHFDTRPVENGSINSGTAFYRIINDFSKNINNGKALIEMGIQRDRNPYSLYRYASEHQIQTIEYIALFNVWRDLAQGHAQTPLEHMRDHLDDCAAFGFDRMKGSLHFSLCLDVFDQSLAPGTSASTPFGAQLKDLAQSINFLARSHTCRVMDIAELCPTRDTLEMTSRLCATLVFRIALLREEHSTRLT</sequence>
<dbReference type="InterPro" id="IPR023696">
    <property type="entry name" value="Ureohydrolase_dom_sf"/>
</dbReference>
<dbReference type="PANTHER" id="PTHR11358:SF35">
    <property type="entry name" value="FORMIMIDOYLGLUTAMASE"/>
    <property type="match status" value="1"/>
</dbReference>
<organism evidence="7 8">
    <name type="scientific">Silvanigrella aquatica</name>
    <dbReference type="NCBI Taxonomy" id="1915309"/>
    <lineage>
        <taxon>Bacteria</taxon>
        <taxon>Pseudomonadati</taxon>
        <taxon>Bdellovibrionota</taxon>
        <taxon>Oligoflexia</taxon>
        <taxon>Silvanigrellales</taxon>
        <taxon>Silvanigrellaceae</taxon>
        <taxon>Silvanigrella</taxon>
    </lineage>
</organism>
<dbReference type="AlphaFoldDB" id="A0A1L4D3U2"/>
<dbReference type="GO" id="GO:0006547">
    <property type="term" value="P:L-histidine metabolic process"/>
    <property type="evidence" value="ECO:0007669"/>
    <property type="project" value="UniProtKB-KW"/>
</dbReference>
<keyword evidence="8" id="KW-1185">Reference proteome</keyword>
<feature type="binding site" evidence="5">
    <location>
        <position position="183"/>
    </location>
    <ligand>
        <name>Mn(2+)</name>
        <dbReference type="ChEBI" id="CHEBI:29035"/>
        <label>1</label>
    </ligand>
</feature>
<feature type="binding site" evidence="5">
    <location>
        <position position="156"/>
    </location>
    <ligand>
        <name>Mn(2+)</name>
        <dbReference type="ChEBI" id="CHEBI:29035"/>
        <label>1</label>
    </ligand>
</feature>
<evidence type="ECO:0000313" key="8">
    <source>
        <dbReference type="Proteomes" id="UP000184731"/>
    </source>
</evidence>
<dbReference type="RefSeq" id="WP_148698610.1">
    <property type="nucleotide sequence ID" value="NZ_CP017834.1"/>
</dbReference>
<dbReference type="SUPFAM" id="SSF52768">
    <property type="entry name" value="Arginase/deacetylase"/>
    <property type="match status" value="1"/>
</dbReference>
<dbReference type="PRINTS" id="PR00116">
    <property type="entry name" value="ARGINASE"/>
</dbReference>
<dbReference type="KEGG" id="saqi:AXG55_13470"/>
<evidence type="ECO:0000313" key="7">
    <source>
        <dbReference type="EMBL" id="APJ04850.1"/>
    </source>
</evidence>
<accession>A0A1L4D3U2</accession>